<name>A0A4Y2V2F5_ARAVE</name>
<reference evidence="1 2" key="1">
    <citation type="journal article" date="2019" name="Sci. Rep.">
        <title>Orb-weaving spider Araneus ventricosus genome elucidates the spidroin gene catalogue.</title>
        <authorList>
            <person name="Kono N."/>
            <person name="Nakamura H."/>
            <person name="Ohtoshi R."/>
            <person name="Moran D.A.P."/>
            <person name="Shinohara A."/>
            <person name="Yoshida Y."/>
            <person name="Fujiwara M."/>
            <person name="Mori M."/>
            <person name="Tomita M."/>
            <person name="Arakawa K."/>
        </authorList>
    </citation>
    <scope>NUCLEOTIDE SEQUENCE [LARGE SCALE GENOMIC DNA]</scope>
</reference>
<dbReference type="Proteomes" id="UP000499080">
    <property type="component" value="Unassembled WGS sequence"/>
</dbReference>
<accession>A0A4Y2V2F5</accession>
<gene>
    <name evidence="1" type="ORF">AVEN_201325_1</name>
</gene>
<dbReference type="AlphaFoldDB" id="A0A4Y2V2F5"/>
<protein>
    <submittedName>
        <fullName evidence="1">Uncharacterized protein</fullName>
    </submittedName>
</protein>
<evidence type="ECO:0000313" key="1">
    <source>
        <dbReference type="EMBL" id="GBO18564.1"/>
    </source>
</evidence>
<comment type="caution">
    <text evidence="1">The sequence shown here is derived from an EMBL/GenBank/DDBJ whole genome shotgun (WGS) entry which is preliminary data.</text>
</comment>
<dbReference type="EMBL" id="BGPR01042172">
    <property type="protein sequence ID" value="GBO18564.1"/>
    <property type="molecule type" value="Genomic_DNA"/>
</dbReference>
<keyword evidence="2" id="KW-1185">Reference proteome</keyword>
<evidence type="ECO:0000313" key="2">
    <source>
        <dbReference type="Proteomes" id="UP000499080"/>
    </source>
</evidence>
<sequence length="77" mass="8074">MARTAPELAPPLTTSVRHQSEGVWAVHMIWRAAGPIHGGSSVESGFEPAALRSRGRGLATRPLEGAGGGYNRMPLLA</sequence>
<proteinExistence type="predicted"/>
<organism evidence="1 2">
    <name type="scientific">Araneus ventricosus</name>
    <name type="common">Orbweaver spider</name>
    <name type="synonym">Epeira ventricosa</name>
    <dbReference type="NCBI Taxonomy" id="182803"/>
    <lineage>
        <taxon>Eukaryota</taxon>
        <taxon>Metazoa</taxon>
        <taxon>Ecdysozoa</taxon>
        <taxon>Arthropoda</taxon>
        <taxon>Chelicerata</taxon>
        <taxon>Arachnida</taxon>
        <taxon>Araneae</taxon>
        <taxon>Araneomorphae</taxon>
        <taxon>Entelegynae</taxon>
        <taxon>Araneoidea</taxon>
        <taxon>Araneidae</taxon>
        <taxon>Araneus</taxon>
    </lineage>
</organism>